<accession>A0A1F4VDG9</accession>
<keyword evidence="5 6" id="KW-0472">Membrane</keyword>
<evidence type="ECO:0000256" key="4">
    <source>
        <dbReference type="ARBA" id="ARBA00022989"/>
    </source>
</evidence>
<dbReference type="GO" id="GO:0005886">
    <property type="term" value="C:plasma membrane"/>
    <property type="evidence" value="ECO:0007669"/>
    <property type="project" value="UniProtKB-SubCell"/>
</dbReference>
<evidence type="ECO:0000256" key="3">
    <source>
        <dbReference type="ARBA" id="ARBA00022692"/>
    </source>
</evidence>
<sequence>MDLDVFNQLREAIANVIKISLPEPQASLLLGILIGIKSSFPPSFYEALRVTGTLHIVVVSGYNISVLINTLGRLLIFLPLKIRFGVTLIFLLFFVLLVGPEPPVVRAAIMGAIGLLGTILGRQKDAFRILVLSGAAMVVFNPAWITELSFQLSFLATLGLILIFPILDRITPDKGGFLRDDFLTTLSAQITVWPLIAFSFGQASLLSPLANVLVLWTIPIITYLGLVATTLALIINNFTELIMIPLDFFLSYFIWIVTGEFWRFGFFEVGAFSFLALGFYYIILWGGLWFLYQTFQKK</sequence>
<evidence type="ECO:0000256" key="1">
    <source>
        <dbReference type="ARBA" id="ARBA00004651"/>
    </source>
</evidence>
<feature type="domain" description="ComEC/Rec2-related protein" evidence="7">
    <location>
        <begin position="33"/>
        <end position="290"/>
    </location>
</feature>
<protein>
    <recommendedName>
        <fullName evidence="7">ComEC/Rec2-related protein domain-containing protein</fullName>
    </recommendedName>
</protein>
<comment type="caution">
    <text evidence="8">The sequence shown here is derived from an EMBL/GenBank/DDBJ whole genome shotgun (WGS) entry which is preliminary data.</text>
</comment>
<feature type="transmembrane region" description="Helical" evidence="6">
    <location>
        <begin position="151"/>
        <end position="170"/>
    </location>
</feature>
<feature type="transmembrane region" description="Helical" evidence="6">
    <location>
        <begin position="80"/>
        <end position="98"/>
    </location>
</feature>
<evidence type="ECO:0000256" key="6">
    <source>
        <dbReference type="SAM" id="Phobius"/>
    </source>
</evidence>
<reference evidence="8 9" key="1">
    <citation type="journal article" date="2016" name="Nat. Commun.">
        <title>Thousands of microbial genomes shed light on interconnected biogeochemical processes in an aquifer system.</title>
        <authorList>
            <person name="Anantharaman K."/>
            <person name="Brown C.T."/>
            <person name="Hug L.A."/>
            <person name="Sharon I."/>
            <person name="Castelle C.J."/>
            <person name="Probst A.J."/>
            <person name="Thomas B.C."/>
            <person name="Singh A."/>
            <person name="Wilkins M.J."/>
            <person name="Karaoz U."/>
            <person name="Brodie E.L."/>
            <person name="Williams K.H."/>
            <person name="Hubbard S.S."/>
            <person name="Banfield J.F."/>
        </authorList>
    </citation>
    <scope>NUCLEOTIDE SEQUENCE [LARGE SCALE GENOMIC DNA]</scope>
</reference>
<dbReference type="PANTHER" id="PTHR30619">
    <property type="entry name" value="DNA INTERNALIZATION/COMPETENCE PROTEIN COMEC/REC2"/>
    <property type="match status" value="1"/>
</dbReference>
<dbReference type="EMBL" id="MEVC01000010">
    <property type="protein sequence ID" value="OGC55316.1"/>
    <property type="molecule type" value="Genomic_DNA"/>
</dbReference>
<feature type="transmembrane region" description="Helical" evidence="6">
    <location>
        <begin position="270"/>
        <end position="292"/>
    </location>
</feature>
<dbReference type="NCBIfam" id="TIGR00360">
    <property type="entry name" value="ComEC_N-term"/>
    <property type="match status" value="1"/>
</dbReference>
<name>A0A1F4VDG9_UNCKA</name>
<feature type="transmembrane region" description="Helical" evidence="6">
    <location>
        <begin position="104"/>
        <end position="120"/>
    </location>
</feature>
<dbReference type="Pfam" id="PF03772">
    <property type="entry name" value="Competence"/>
    <property type="match status" value="1"/>
</dbReference>
<evidence type="ECO:0000313" key="8">
    <source>
        <dbReference type="EMBL" id="OGC55316.1"/>
    </source>
</evidence>
<feature type="transmembrane region" description="Helical" evidence="6">
    <location>
        <begin position="127"/>
        <end position="145"/>
    </location>
</feature>
<keyword evidence="3 6" id="KW-0812">Transmembrane</keyword>
<dbReference type="AlphaFoldDB" id="A0A1F4VDG9"/>
<organism evidence="8 9">
    <name type="scientific">candidate division WWE3 bacterium RIFCSPHIGHO2_01_FULL_48_15</name>
    <dbReference type="NCBI Taxonomy" id="1802619"/>
    <lineage>
        <taxon>Bacteria</taxon>
        <taxon>Katanobacteria</taxon>
    </lineage>
</organism>
<dbReference type="InterPro" id="IPR052159">
    <property type="entry name" value="Competence_DNA_uptake"/>
</dbReference>
<gene>
    <name evidence="8" type="ORF">A2797_02870</name>
</gene>
<evidence type="ECO:0000259" key="7">
    <source>
        <dbReference type="Pfam" id="PF03772"/>
    </source>
</evidence>
<proteinExistence type="predicted"/>
<keyword evidence="2" id="KW-1003">Cell membrane</keyword>
<feature type="transmembrane region" description="Helical" evidence="6">
    <location>
        <begin position="213"/>
        <end position="234"/>
    </location>
</feature>
<feature type="transmembrane region" description="Helical" evidence="6">
    <location>
        <begin position="47"/>
        <end position="68"/>
    </location>
</feature>
<keyword evidence="4 6" id="KW-1133">Transmembrane helix</keyword>
<feature type="transmembrane region" description="Helical" evidence="6">
    <location>
        <begin position="182"/>
        <end position="201"/>
    </location>
</feature>
<dbReference type="PANTHER" id="PTHR30619:SF7">
    <property type="entry name" value="BETA-LACTAMASE DOMAIN PROTEIN"/>
    <property type="match status" value="1"/>
</dbReference>
<feature type="transmembrane region" description="Helical" evidence="6">
    <location>
        <begin position="241"/>
        <end position="258"/>
    </location>
</feature>
<dbReference type="Proteomes" id="UP000179005">
    <property type="component" value="Unassembled WGS sequence"/>
</dbReference>
<dbReference type="STRING" id="1802619.A2797_02870"/>
<evidence type="ECO:0000256" key="2">
    <source>
        <dbReference type="ARBA" id="ARBA00022475"/>
    </source>
</evidence>
<evidence type="ECO:0000313" key="9">
    <source>
        <dbReference type="Proteomes" id="UP000179005"/>
    </source>
</evidence>
<dbReference type="InterPro" id="IPR004477">
    <property type="entry name" value="ComEC_N"/>
</dbReference>
<evidence type="ECO:0000256" key="5">
    <source>
        <dbReference type="ARBA" id="ARBA00023136"/>
    </source>
</evidence>
<comment type="subcellular location">
    <subcellularLocation>
        <location evidence="1">Cell membrane</location>
        <topology evidence="1">Multi-pass membrane protein</topology>
    </subcellularLocation>
</comment>